<dbReference type="PANTHER" id="PTHR44699:SF2">
    <property type="entry name" value="IMMUNOGLOBULIN SUPERFAMILY MEMBER 11-LIKE"/>
    <property type="match status" value="1"/>
</dbReference>
<accession>Q6DDE7</accession>
<feature type="transmembrane region" description="Helical" evidence="2">
    <location>
        <begin position="264"/>
        <end position="294"/>
    </location>
</feature>
<name>Q6DDE7_XENLA</name>
<dbReference type="InterPro" id="IPR003598">
    <property type="entry name" value="Ig_sub2"/>
</dbReference>
<dbReference type="Pfam" id="PF07686">
    <property type="entry name" value="V-set"/>
    <property type="match status" value="1"/>
</dbReference>
<evidence type="ECO:0000313" key="4">
    <source>
        <dbReference type="EMBL" id="AAH77626.1"/>
    </source>
</evidence>
<dbReference type="Pfam" id="PF13927">
    <property type="entry name" value="Ig_3"/>
    <property type="match status" value="1"/>
</dbReference>
<dbReference type="EMBL" id="BC077626">
    <property type="protein sequence ID" value="AAH77626.1"/>
    <property type="molecule type" value="mRNA"/>
</dbReference>
<dbReference type="InterPro" id="IPR013106">
    <property type="entry name" value="Ig_V-set"/>
</dbReference>
<organism evidence="4">
    <name type="scientific">Xenopus laevis</name>
    <name type="common">African clawed frog</name>
    <dbReference type="NCBI Taxonomy" id="8355"/>
    <lineage>
        <taxon>Eukaryota</taxon>
        <taxon>Metazoa</taxon>
        <taxon>Chordata</taxon>
        <taxon>Craniata</taxon>
        <taxon>Vertebrata</taxon>
        <taxon>Euteleostomi</taxon>
        <taxon>Amphibia</taxon>
        <taxon>Batrachia</taxon>
        <taxon>Anura</taxon>
        <taxon>Pipoidea</taxon>
        <taxon>Pipidae</taxon>
        <taxon>Xenopodinae</taxon>
        <taxon>Xenopus</taxon>
        <taxon>Xenopus</taxon>
    </lineage>
</organism>
<evidence type="ECO:0000256" key="1">
    <source>
        <dbReference type="SAM" id="MobiDB-lite"/>
    </source>
</evidence>
<reference evidence="4" key="1">
    <citation type="submission" date="2004-07" db="EMBL/GenBank/DDBJ databases">
        <authorList>
            <consortium name="NIH - Xenopus Gene Collection (XGC) project"/>
        </authorList>
    </citation>
    <scope>NUCLEOTIDE SEQUENCE [LARGE SCALE MRNA]</scope>
    <source>
        <tissue evidence="4">Brain</tissue>
    </source>
</reference>
<dbReference type="SMART" id="SM00409">
    <property type="entry name" value="IG"/>
    <property type="match status" value="2"/>
</dbReference>
<proteinExistence type="evidence at transcript level"/>
<keyword evidence="2" id="KW-1133">Transmembrane helix</keyword>
<dbReference type="PANTHER" id="PTHR44699">
    <property type="entry name" value="IMMUNOGLOBULIN SUPERFAMILY MEMBER 11"/>
    <property type="match status" value="1"/>
</dbReference>
<dbReference type="InterPro" id="IPR013783">
    <property type="entry name" value="Ig-like_fold"/>
</dbReference>
<feature type="compositionally biased region" description="Polar residues" evidence="1">
    <location>
        <begin position="421"/>
        <end position="432"/>
    </location>
</feature>
<feature type="domain" description="Ig-like" evidence="3">
    <location>
        <begin position="174"/>
        <end position="263"/>
    </location>
</feature>
<keyword evidence="2" id="KW-0812">Transmembrane</keyword>
<dbReference type="SUPFAM" id="SSF48726">
    <property type="entry name" value="Immunoglobulin"/>
    <property type="match status" value="2"/>
</dbReference>
<feature type="domain" description="Ig-like" evidence="3">
    <location>
        <begin position="54"/>
        <end position="166"/>
    </location>
</feature>
<evidence type="ECO:0000259" key="3">
    <source>
        <dbReference type="PROSITE" id="PS50835"/>
    </source>
</evidence>
<feature type="region of interest" description="Disordered" evidence="1">
    <location>
        <begin position="372"/>
        <end position="432"/>
    </location>
</feature>
<dbReference type="Gene3D" id="2.60.40.10">
    <property type="entry name" value="Immunoglobulins"/>
    <property type="match status" value="2"/>
</dbReference>
<dbReference type="InterPro" id="IPR007110">
    <property type="entry name" value="Ig-like_dom"/>
</dbReference>
<protein>
    <submittedName>
        <fullName evidence="4">LOC445876 protein</fullName>
    </submittedName>
</protein>
<dbReference type="AlphaFoldDB" id="Q6DDE7"/>
<dbReference type="InterPro" id="IPR036179">
    <property type="entry name" value="Ig-like_dom_sf"/>
</dbReference>
<dbReference type="SMART" id="SM00408">
    <property type="entry name" value="IGc2"/>
    <property type="match status" value="2"/>
</dbReference>
<dbReference type="InterPro" id="IPR042758">
    <property type="entry name" value="IGSF11"/>
</dbReference>
<gene>
    <name evidence="4" type="primary">LOC445876</name>
</gene>
<keyword evidence="2" id="KW-0472">Membrane</keyword>
<sequence>DMRPLLDRMGFSVSWTPCAQCPQSPRRDYRGWNVPLSLVPLWLLCGTITGAVSVKVIVNRPSVQVRRGGSVLLPCSFRTTAALNRLNIIWTVSPLLQPQLPLQVISYEQGQIVESVSEYTGRVQFAFHPTTDASILINQSRSSDTGTYHCTVINPPDGTTPNIGLVGLTVLVEPSRPVCSSEGREEEGGSVRLRCSIREGVPAPRILWEKIPGEGPVLITSQEGDLQGSVTLNNVTPRASGFYRCTVSNQLGSQTCTFELHIQVAVLSTVGVIVGVAIALIMGVVLLALFAIVLHLHQQSRGTWQDQELRDCKIQGRREEPEMEGAKMNTVSPGKRSEVTQSPEFNVIQLSRVIKPMWLLSRQTSEAPRHLLYEQRPTPRGAALGPVGGKGEEFVSESEEGDVWGRSNSDPSRDPPPELSVSYSSTNSGFLV</sequence>
<dbReference type="InterPro" id="IPR003599">
    <property type="entry name" value="Ig_sub"/>
</dbReference>
<dbReference type="SMART" id="SM00406">
    <property type="entry name" value="IGv"/>
    <property type="match status" value="1"/>
</dbReference>
<feature type="non-terminal residue" evidence="4">
    <location>
        <position position="1"/>
    </location>
</feature>
<feature type="transmembrane region" description="Helical" evidence="2">
    <location>
        <begin position="39"/>
        <end position="58"/>
    </location>
</feature>
<dbReference type="PROSITE" id="PS50835">
    <property type="entry name" value="IG_LIKE"/>
    <property type="match status" value="2"/>
</dbReference>
<evidence type="ECO:0000256" key="2">
    <source>
        <dbReference type="SAM" id="Phobius"/>
    </source>
</evidence>